<feature type="coiled-coil region" evidence="1">
    <location>
        <begin position="738"/>
        <end position="765"/>
    </location>
</feature>
<dbReference type="RefSeq" id="XP_002779144.1">
    <property type="nucleotide sequence ID" value="XM_002779098.1"/>
</dbReference>
<gene>
    <name evidence="3" type="ORF">Pmar_PMAR021418</name>
</gene>
<protein>
    <submittedName>
        <fullName evidence="3">Myosin tail 1 protein, putative</fullName>
    </submittedName>
</protein>
<accession>C5KX83</accession>
<dbReference type="AlphaFoldDB" id="C5KX83"/>
<feature type="coiled-coil region" evidence="1">
    <location>
        <begin position="157"/>
        <end position="311"/>
    </location>
</feature>
<dbReference type="Proteomes" id="UP000007800">
    <property type="component" value="Unassembled WGS sequence"/>
</dbReference>
<evidence type="ECO:0000313" key="3">
    <source>
        <dbReference type="EMBL" id="EER10939.1"/>
    </source>
</evidence>
<dbReference type="InParanoid" id="C5KX83"/>
<evidence type="ECO:0000313" key="4">
    <source>
        <dbReference type="Proteomes" id="UP000007800"/>
    </source>
</evidence>
<feature type="coiled-coil region" evidence="1">
    <location>
        <begin position="855"/>
        <end position="886"/>
    </location>
</feature>
<organism evidence="4">
    <name type="scientific">Perkinsus marinus (strain ATCC 50983 / TXsc)</name>
    <dbReference type="NCBI Taxonomy" id="423536"/>
    <lineage>
        <taxon>Eukaryota</taxon>
        <taxon>Sar</taxon>
        <taxon>Alveolata</taxon>
        <taxon>Perkinsozoa</taxon>
        <taxon>Perkinsea</taxon>
        <taxon>Perkinsida</taxon>
        <taxon>Perkinsidae</taxon>
        <taxon>Perkinsus</taxon>
    </lineage>
</organism>
<name>C5KX83_PERM5</name>
<dbReference type="OrthoDB" id="448402at2759"/>
<feature type="region of interest" description="Disordered" evidence="2">
    <location>
        <begin position="373"/>
        <end position="392"/>
    </location>
</feature>
<dbReference type="EMBL" id="GG677119">
    <property type="protein sequence ID" value="EER10939.1"/>
    <property type="molecule type" value="Genomic_DNA"/>
</dbReference>
<sequence length="1142" mass="128545">MTNMNTIEELLREQLDTLKQRIILSEEERDAAKHRADALEGPSHALLPRRSYFYLGTLARERDKSDATIDQLRQLLFQKDDGEVVPWGGALLTAKGSLLDVSTLQREGIVLSPSTEHSDGNSTGDQVLLERASVSIQHYHAEKLEHSRRSEAALLVLQSKDETIAKLKEEKEAMTADKVKWDEEKASLTEEKVAMQTRFESLLTESARLQSEVRRLQALNDAAATEFEAVRNAEISSREELKSSRQEVSTLRAEMTAEKKRRLAVETVGMQTEEDSREDLLKEKEALMGEVERLAKELECARQVAAELESRELQFLREQHQQKDTKPTVCVDHQAAVHELRRQLAEVGIDMQRCKFAEKEALRQRDEAIEELQAELDRKNPPQSTREAQTPEELEVTWPVKEFLRGLDRVENSKLVAELRRQLHAAEQGRYDTLVQWQTEMKAMTARDRCSLIRGDEALLVRRVEQLTAKVLTLVRFEYDARVRAQRQAIALEASERRRRRLQDALTRVQGQFKSTEQQRAASLQHVKGTQISSVAEEVAMGKYDPRLATVEEANERLKAHMAEATRLHKSQVERLLAQIGSFEKSLQAISQSLPEFTPPAALEEVLDKVRKKVPEDGFDVGELLVATAERLWIEEAKGQRLQALLEGWWRKWRCSEEALMAVVERGEHGGAVALGGVRWKRMGDTNRLLREALGKALEGVDLLSNEIVREPPAVEKPISPGVTVEGGDAEGVYKAAIEGITERLLEYSRRIDSLQMENSRLRDKVEKERFHVHDEVDDSNAEQKDDDRISQVLVKLSSIEASRSILMNLASINSTEVGGETAPKEPLKVTTAASEEVEEMLITARVEGECRKMTARHKEELASLRLTLEKEVQELKDKLEAERAVSLASIEGHTAETSRVKLQLEQQRKRLALCMQAAASEGHGSDALMALGSVCAELARVERRDAEGRSEEEEGSEAAPMVGSRADKKKLKRIIAAQRQVILLLQGSTSSASNEPTGQALLRVLTKIQEQVRSVVEKGRPPPPAAGGGMSSADLRLLLTACGAMVRDLTRKPPAFEQQGLVEEKERPKECEGTARGIDQDKEIERLVEARVEVDGEGQEHTRRYDAVLKRIEVMAEQQRNMHRKWVHQGLGYSLNALVTH</sequence>
<evidence type="ECO:0000256" key="1">
    <source>
        <dbReference type="SAM" id="Coils"/>
    </source>
</evidence>
<evidence type="ECO:0000256" key="2">
    <source>
        <dbReference type="SAM" id="MobiDB-lite"/>
    </source>
</evidence>
<feature type="region of interest" description="Disordered" evidence="2">
    <location>
        <begin position="946"/>
        <end position="965"/>
    </location>
</feature>
<feature type="coiled-coil region" evidence="1">
    <location>
        <begin position="492"/>
        <end position="519"/>
    </location>
</feature>
<dbReference type="GeneID" id="9055973"/>
<keyword evidence="4" id="KW-1185">Reference proteome</keyword>
<proteinExistence type="predicted"/>
<feature type="coiled-coil region" evidence="1">
    <location>
        <begin position="8"/>
        <end position="35"/>
    </location>
</feature>
<keyword evidence="1" id="KW-0175">Coiled coil</keyword>
<reference evidence="3 4" key="1">
    <citation type="submission" date="2008-07" db="EMBL/GenBank/DDBJ databases">
        <authorList>
            <person name="El-Sayed N."/>
            <person name="Caler E."/>
            <person name="Inman J."/>
            <person name="Amedeo P."/>
            <person name="Hass B."/>
            <person name="Wortman J."/>
        </authorList>
    </citation>
    <scope>NUCLEOTIDE SEQUENCE [LARGE SCALE GENOMIC DNA]</scope>
    <source>
        <strain evidence="4">ATCC 50983 / TXsc</strain>
    </source>
</reference>